<keyword evidence="1" id="KW-0067">ATP-binding</keyword>
<dbReference type="Gene3D" id="2.60.40.1610">
    <property type="entry name" value="Domain of unknown function DUF1254"/>
    <property type="match status" value="1"/>
</dbReference>
<dbReference type="KEGG" id="pus:CKA81_01575"/>
<keyword evidence="1" id="KW-0547">Nucleotide-binding</keyword>
<feature type="domain" description="ATP-grasp" evidence="2">
    <location>
        <begin position="489"/>
        <end position="525"/>
    </location>
</feature>
<dbReference type="Gene3D" id="2.60.120.600">
    <property type="entry name" value="Domain of unknown function DUF1214, C-terminal domain"/>
    <property type="match status" value="1"/>
</dbReference>
<evidence type="ECO:0000313" key="3">
    <source>
        <dbReference type="EMBL" id="QAA92676.1"/>
    </source>
</evidence>
<dbReference type="EMBL" id="CP022987">
    <property type="protein sequence ID" value="QAA92676.1"/>
    <property type="molecule type" value="Genomic_DNA"/>
</dbReference>
<dbReference type="Pfam" id="PF19045">
    <property type="entry name" value="Ligase_CoA_2"/>
    <property type="match status" value="1"/>
</dbReference>
<dbReference type="SUPFAM" id="SSF52210">
    <property type="entry name" value="Succinyl-CoA synthetase domains"/>
    <property type="match status" value="2"/>
</dbReference>
<dbReference type="PANTHER" id="PTHR42793">
    <property type="entry name" value="COA BINDING DOMAIN CONTAINING PROTEIN"/>
    <property type="match status" value="1"/>
</dbReference>
<dbReference type="AlphaFoldDB" id="A0A410G8S8"/>
<gene>
    <name evidence="3" type="ORF">CKA81_01575</name>
</gene>
<evidence type="ECO:0000256" key="1">
    <source>
        <dbReference type="PROSITE-ProRule" id="PRU00409"/>
    </source>
</evidence>
<dbReference type="InterPro" id="IPR037050">
    <property type="entry name" value="DUF1254_sf"/>
</dbReference>
<dbReference type="InterPro" id="IPR013815">
    <property type="entry name" value="ATP_grasp_subdomain_1"/>
</dbReference>
<dbReference type="PANTHER" id="PTHR42793:SF4">
    <property type="entry name" value="BLL6376 PROTEIN"/>
    <property type="match status" value="1"/>
</dbReference>
<dbReference type="InterPro" id="IPR043938">
    <property type="entry name" value="Ligase_CoA_dom"/>
</dbReference>
<dbReference type="Pfam" id="PF13380">
    <property type="entry name" value="CoA_binding_2"/>
    <property type="match status" value="1"/>
</dbReference>
<dbReference type="Pfam" id="PF13549">
    <property type="entry name" value="ATP-grasp_5"/>
    <property type="match status" value="1"/>
</dbReference>
<dbReference type="InterPro" id="IPR016102">
    <property type="entry name" value="Succinyl-CoA_synth-like"/>
</dbReference>
<accession>A0A410G8S8</accession>
<sequence>MTILPNLDTFLAPDAIAIVGASSKPNKIGAVPVRYLVEHGYKGKIYPINPGAREIAGLPSYPSMSAVGAPIDLAIFALPAGSVEAALEDAISAGVKSVVMFSAGFAETGACGEQLQQKIAERARHAGIRILGPNCLGFMNMARSVYATFSPVVAMGLAQVGHIGMVCQSGAFGAYAYAMARERGVGLSTWITTGNESDISVSDCIAWMADDPETKVIMAYIEGCRDGLKLRRALDKARLAGKPVVMVKVGRTELGALTASSHTAALAGEDAVYDALFKQHGAWRARSIEEFFDIAHCLATSGIPDNDSVGILTVSGGVGVMMADDAAEAGLAVTELPATAQASIKKIIPFASTHNPVDLTGQVTADPALLDVVSRLMLEQAGYGSLLIFLSAFGMDPVIRGAQRQLARDLRRDFPGRLIIFSTLADVEQQAELAKHGCVCFADPGRAIRVLAAITFFHRQHTQDHGCSDLLPVHQPPLLHQAYNEAQAMRLLGQAGLPMVETQVADSRQQAMAKATNIGFPAVMKVLSSQIAHKSDIGGVRLNIQNETQAGEAYDAIKHALCKAGMWGQAEGVLLAPMRAGGVEIIVGARQDPHLGTVIMLGSGGVNVEVWGDVVLRLAPVNLPQAHEMISELRALALLNGFRGSPRADIDALAQTIVRLSEFAVAAGDTLDSVELNPLVVFAEGQGALALDAVLLTKEPAASVLQTLPLFEIARMRAANTQRKHPEQGYAGDSPASSMRWVNQFTHTRRLRSPADTEVVTPNNDTLFTNAWLDLSAGPLVIDVPEMGQRYWVLGFLDAWTNPWAYAGRRTTGGAAQRLFVHGPGWSGAVPEGMHVISSPSQDVWIIGRILADAEAGDLAQVHALQDRFKISRLDGTPALTRIDALFTKNKVGAPTAQDYLRVLDIMLKRNPSEFPVAGWPPPEASLQLALDHVYTELREAVQSSELGGGWTTAVNVRESFGADFLTRARVARNWIGTLGIDEAMYIMAEVDEQGQPLRGRHQYALRFPPTALPDVGAFWSITLYGRSNCLLVDNPIGRHSIGDRTAGLKPDEDGGLTISIQADDPGPGRNWLPAPADDGFYLTLRLYQPGPAHLDGSFQYPAVRLIKTEAACDVEFN</sequence>
<dbReference type="InterPro" id="IPR037049">
    <property type="entry name" value="DUF1214_C_sf"/>
</dbReference>
<dbReference type="Gene3D" id="3.30.1490.20">
    <property type="entry name" value="ATP-grasp fold, A domain"/>
    <property type="match status" value="1"/>
</dbReference>
<dbReference type="GO" id="GO:0043758">
    <property type="term" value="F:acetate-CoA ligase (ADP-forming) activity"/>
    <property type="evidence" value="ECO:0007669"/>
    <property type="project" value="InterPro"/>
</dbReference>
<organism evidence="3 4">
    <name type="scientific">Pollutimonas thiosulfatoxidans</name>
    <dbReference type="NCBI Taxonomy" id="2028345"/>
    <lineage>
        <taxon>Bacteria</taxon>
        <taxon>Pseudomonadati</taxon>
        <taxon>Pseudomonadota</taxon>
        <taxon>Betaproteobacteria</taxon>
        <taxon>Burkholderiales</taxon>
        <taxon>Alcaligenaceae</taxon>
        <taxon>Pollutimonas</taxon>
    </lineage>
</organism>
<dbReference type="PROSITE" id="PS50975">
    <property type="entry name" value="ATP_GRASP"/>
    <property type="match status" value="1"/>
</dbReference>
<dbReference type="Pfam" id="PF06742">
    <property type="entry name" value="DUF1214"/>
    <property type="match status" value="1"/>
</dbReference>
<evidence type="ECO:0000259" key="2">
    <source>
        <dbReference type="PROSITE" id="PS50975"/>
    </source>
</evidence>
<dbReference type="SUPFAM" id="SSF160935">
    <property type="entry name" value="VPA0735-like"/>
    <property type="match status" value="1"/>
</dbReference>
<dbReference type="Pfam" id="PF13607">
    <property type="entry name" value="Succ_CoA_lig"/>
    <property type="match status" value="1"/>
</dbReference>
<dbReference type="Pfam" id="PF06863">
    <property type="entry name" value="DUF1254"/>
    <property type="match status" value="1"/>
</dbReference>
<dbReference type="Gene3D" id="3.30.470.20">
    <property type="entry name" value="ATP-grasp fold, B domain"/>
    <property type="match status" value="1"/>
</dbReference>
<name>A0A410G8S8_9BURK</name>
<dbReference type="InterPro" id="IPR036291">
    <property type="entry name" value="NAD(P)-bd_dom_sf"/>
</dbReference>
<evidence type="ECO:0000313" key="4">
    <source>
        <dbReference type="Proteomes" id="UP000283474"/>
    </source>
</evidence>
<dbReference type="SUPFAM" id="SSF56059">
    <property type="entry name" value="Glutathione synthetase ATP-binding domain-like"/>
    <property type="match status" value="1"/>
</dbReference>
<dbReference type="SUPFAM" id="SSF51735">
    <property type="entry name" value="NAD(P)-binding Rossmann-fold domains"/>
    <property type="match status" value="1"/>
</dbReference>
<dbReference type="OrthoDB" id="8664175at2"/>
<proteinExistence type="predicted"/>
<dbReference type="InterPro" id="IPR010679">
    <property type="entry name" value="DUF1254"/>
</dbReference>
<reference evidence="3 4" key="1">
    <citation type="submission" date="2017-08" db="EMBL/GenBank/DDBJ databases">
        <authorList>
            <person name="Park S.-J."/>
            <person name="Kim H."/>
        </authorList>
    </citation>
    <scope>NUCLEOTIDE SEQUENCE [LARGE SCALE GENOMIC DNA]</scope>
    <source>
        <strain evidence="4">ye3</strain>
    </source>
</reference>
<dbReference type="InterPro" id="IPR010621">
    <property type="entry name" value="DUF1214"/>
</dbReference>
<dbReference type="GO" id="GO:0046872">
    <property type="term" value="F:metal ion binding"/>
    <property type="evidence" value="ECO:0007669"/>
    <property type="project" value="InterPro"/>
</dbReference>
<dbReference type="GO" id="GO:0005524">
    <property type="term" value="F:ATP binding"/>
    <property type="evidence" value="ECO:0007669"/>
    <property type="project" value="UniProtKB-UniRule"/>
</dbReference>
<dbReference type="SMART" id="SM00881">
    <property type="entry name" value="CoA_binding"/>
    <property type="match status" value="1"/>
</dbReference>
<dbReference type="InterPro" id="IPR032875">
    <property type="entry name" value="Succ_CoA_lig_flav_dom"/>
</dbReference>
<dbReference type="Proteomes" id="UP000283474">
    <property type="component" value="Chromosome"/>
</dbReference>
<dbReference type="InterPro" id="IPR011761">
    <property type="entry name" value="ATP-grasp"/>
</dbReference>
<dbReference type="Gene3D" id="3.40.50.720">
    <property type="entry name" value="NAD(P)-binding Rossmann-like Domain"/>
    <property type="match status" value="1"/>
</dbReference>
<dbReference type="InterPro" id="IPR003781">
    <property type="entry name" value="CoA-bd"/>
</dbReference>
<dbReference type="Gene3D" id="3.40.50.261">
    <property type="entry name" value="Succinyl-CoA synthetase domains"/>
    <property type="match status" value="2"/>
</dbReference>
<protein>
    <submittedName>
        <fullName evidence="3">Acetyl-CoA synthetase</fullName>
    </submittedName>
</protein>
<keyword evidence="4" id="KW-1185">Reference proteome</keyword>